<dbReference type="EC" id="3.1.1.47" evidence="4"/>
<evidence type="ECO:0000313" key="6">
    <source>
        <dbReference type="EMBL" id="KAL1890136.1"/>
    </source>
</evidence>
<dbReference type="Pfam" id="PF03403">
    <property type="entry name" value="PAF-AH_p_II"/>
    <property type="match status" value="1"/>
</dbReference>
<feature type="region of interest" description="Disordered" evidence="5">
    <location>
        <begin position="483"/>
        <end position="521"/>
    </location>
</feature>
<dbReference type="EMBL" id="JAWCUI010000065">
    <property type="protein sequence ID" value="KAL1890136.1"/>
    <property type="molecule type" value="Genomic_DNA"/>
</dbReference>
<evidence type="ECO:0000256" key="4">
    <source>
        <dbReference type="PIRNR" id="PIRNR018169"/>
    </source>
</evidence>
<feature type="compositionally biased region" description="Low complexity" evidence="5">
    <location>
        <begin position="488"/>
        <end position="502"/>
    </location>
</feature>
<keyword evidence="7" id="KW-1185">Reference proteome</keyword>
<comment type="caution">
    <text evidence="6">The sequence shown here is derived from an EMBL/GenBank/DDBJ whole genome shotgun (WGS) entry which is preliminary data.</text>
</comment>
<organism evidence="6 7">
    <name type="scientific">Sporothrix stenoceras</name>
    <dbReference type="NCBI Taxonomy" id="5173"/>
    <lineage>
        <taxon>Eukaryota</taxon>
        <taxon>Fungi</taxon>
        <taxon>Dikarya</taxon>
        <taxon>Ascomycota</taxon>
        <taxon>Pezizomycotina</taxon>
        <taxon>Sordariomycetes</taxon>
        <taxon>Sordariomycetidae</taxon>
        <taxon>Ophiostomatales</taxon>
        <taxon>Ophiostomataceae</taxon>
        <taxon>Sporothrix</taxon>
    </lineage>
</organism>
<dbReference type="InterPro" id="IPR016715">
    <property type="entry name" value="PAF_acetylhydro_eukaryote"/>
</dbReference>
<gene>
    <name evidence="6" type="ORF">Sste5346_008429</name>
</gene>
<evidence type="ECO:0000256" key="2">
    <source>
        <dbReference type="ARBA" id="ARBA00022963"/>
    </source>
</evidence>
<keyword evidence="3 4" id="KW-0443">Lipid metabolism</keyword>
<dbReference type="PANTHER" id="PTHR10272:SF7">
    <property type="entry name" value="PHOSPHOLIPASE-RELATED"/>
    <property type="match status" value="1"/>
</dbReference>
<keyword evidence="2 4" id="KW-0442">Lipid degradation</keyword>
<comment type="similarity">
    <text evidence="4">Belongs to the serine esterase family.</text>
</comment>
<accession>A0ABR3YP48</accession>
<evidence type="ECO:0000256" key="5">
    <source>
        <dbReference type="SAM" id="MobiDB-lite"/>
    </source>
</evidence>
<reference evidence="6 7" key="1">
    <citation type="journal article" date="2024" name="IMA Fungus">
        <title>IMA Genome - F19 : A genome assembly and annotation guide to empower mycologists, including annotated draft genome sequences of Ceratocystis pirilliformis, Diaporthe australafricana, Fusarium ophioides, Paecilomyces lecythidis, and Sporothrix stenoceras.</title>
        <authorList>
            <person name="Aylward J."/>
            <person name="Wilson A.M."/>
            <person name="Visagie C.M."/>
            <person name="Spraker J."/>
            <person name="Barnes I."/>
            <person name="Buitendag C."/>
            <person name="Ceriani C."/>
            <person name="Del Mar Angel L."/>
            <person name="du Plessis D."/>
            <person name="Fuchs T."/>
            <person name="Gasser K."/>
            <person name="Kramer D."/>
            <person name="Li W."/>
            <person name="Munsamy K."/>
            <person name="Piso A."/>
            <person name="Price J.L."/>
            <person name="Sonnekus B."/>
            <person name="Thomas C."/>
            <person name="van der Nest A."/>
            <person name="van Dijk A."/>
            <person name="van Heerden A."/>
            <person name="van Vuuren N."/>
            <person name="Yilmaz N."/>
            <person name="Duong T.A."/>
            <person name="van der Merwe N.A."/>
            <person name="Wingfield M.J."/>
            <person name="Wingfield B.D."/>
        </authorList>
    </citation>
    <scope>NUCLEOTIDE SEQUENCE [LARGE SCALE GENOMIC DNA]</scope>
    <source>
        <strain evidence="6 7">CMW 5346</strain>
    </source>
</reference>
<proteinExistence type="inferred from homology"/>
<dbReference type="Gene3D" id="3.40.50.1820">
    <property type="entry name" value="alpha/beta hydrolase"/>
    <property type="match status" value="1"/>
</dbReference>
<evidence type="ECO:0000313" key="7">
    <source>
        <dbReference type="Proteomes" id="UP001583186"/>
    </source>
</evidence>
<dbReference type="PANTHER" id="PTHR10272">
    <property type="entry name" value="PLATELET-ACTIVATING FACTOR ACETYLHYDROLASE"/>
    <property type="match status" value="1"/>
</dbReference>
<evidence type="ECO:0000256" key="1">
    <source>
        <dbReference type="ARBA" id="ARBA00022801"/>
    </source>
</evidence>
<name>A0ABR3YP48_9PEZI</name>
<dbReference type="InterPro" id="IPR029058">
    <property type="entry name" value="AB_hydrolase_fold"/>
</dbReference>
<evidence type="ECO:0000256" key="3">
    <source>
        <dbReference type="ARBA" id="ARBA00023098"/>
    </source>
</evidence>
<comment type="catalytic activity">
    <reaction evidence="4">
        <text>a 1-O-alkyl-2-acetyl-sn-glycero-3-phosphocholine + H2O = a 1-O-alkyl-sn-glycero-3-phosphocholine + acetate + H(+)</text>
        <dbReference type="Rhea" id="RHEA:17777"/>
        <dbReference type="ChEBI" id="CHEBI:15377"/>
        <dbReference type="ChEBI" id="CHEBI:15378"/>
        <dbReference type="ChEBI" id="CHEBI:30089"/>
        <dbReference type="ChEBI" id="CHEBI:30909"/>
        <dbReference type="ChEBI" id="CHEBI:36707"/>
        <dbReference type="EC" id="3.1.1.47"/>
    </reaction>
</comment>
<protein>
    <recommendedName>
        <fullName evidence="4">Putative phospholipase</fullName>
        <ecNumber evidence="4">3.1.1.47</ecNumber>
    </recommendedName>
</protein>
<dbReference type="Proteomes" id="UP001583186">
    <property type="component" value="Unassembled WGS sequence"/>
</dbReference>
<dbReference type="SUPFAM" id="SSF53474">
    <property type="entry name" value="alpha/beta-Hydrolases"/>
    <property type="match status" value="1"/>
</dbReference>
<sequence>MSAPRDESPGAAAKLGSYFSKLNPIPAFPEYTGPYKVGTVDIEIPVSDLDSPGPAPDNAAGLHTVQFRIFYPTSPDAQGKRISWLPTPQRNHVSGYTQFLGIGPIMAEFVSFLPRHLHYTSIPALKNAALLEPNTPSGRWPTMIFSHGLGGSRNAYSHIVGSVASHGVVVICPEHRDGSSVVSFVRDPAAQNRFFKQSRRSVVPYQRIPHNETPEIWALRDQQIRIRLWELGLVHDAVLRIDEATPLTNLNTSTPGASVAQFSDKLEVHNPGDIIWSGHSFGSASIVQLLKTTYYAGTPELKSITKPLYTPKTHSRLHAQITEKSPTILLDMWCFPLLSPDQRPLHDLPLPVYADVPTAPGGTGLLAVESEGFYKWTPHLHATAKILSPNPAAPVVSPTAYERPTSGVRLPEPNFFYVKNSAHLNQSDFGLLFPWLTKKVFGAEEPERAIRLNLRAILQMLRVNGVSVARTWVGDLVDGADVDKLGRPAPSDSKASKLSSDSEATATPDSQVTTPDVDSDDVDTAKAANAVAAALLTSHTPGDRSLNDGIFDDKAIFDRSGSSSVSHWQWIDIVGLGAEAADSHKNAAGEVKTASTAASIDENEQSMEAEIEPHLGAPHAESVTV</sequence>
<keyword evidence="1 4" id="KW-0378">Hydrolase</keyword>
<dbReference type="PIRSF" id="PIRSF018169">
    <property type="entry name" value="PAF_acetylhydrolase"/>
    <property type="match status" value="1"/>
</dbReference>